<dbReference type="PANTHER" id="PTHR46149:SF7">
    <property type="entry name" value="GTP-BINDING PROTEIN DI-RAS2"/>
    <property type="match status" value="1"/>
</dbReference>
<dbReference type="GO" id="GO:0003924">
    <property type="term" value="F:GTPase activity"/>
    <property type="evidence" value="ECO:0007669"/>
    <property type="project" value="InterPro"/>
</dbReference>
<evidence type="ECO:0000256" key="6">
    <source>
        <dbReference type="ARBA" id="ARBA00023136"/>
    </source>
</evidence>
<dbReference type="Pfam" id="PF00071">
    <property type="entry name" value="Ras"/>
    <property type="match status" value="1"/>
</dbReference>
<dbReference type="SMART" id="SM00173">
    <property type="entry name" value="RAS"/>
    <property type="match status" value="1"/>
</dbReference>
<sequence>MPFYRRTISTVQTASRRGEDSWRRKRSRRGRRRRVWQGEEQSRLGDLEDNRARLMERSETHLEDEGECEAETGPGAGSCGAGGLKHKIVVMGAARVGKSSLIQQFLYSTFSPKYKRTVEEMHHADFTVAGVHLTLDILDTSGSFEFPAMRALSISSADAFILVYSVVDAATFDEARVIREQIIQTKANKAVPIVVVGNKLDLADDAREVSYETTESIVTVDWENGFVEASAKDNINVTQVFKELLAQAKVKYNLSPALRRRRRQSLPPTAQAATSPNPAIPSAAQLAHLQRIQEKHAGGGGGGPGGKRNSCVIS</sequence>
<dbReference type="PROSITE" id="PS51420">
    <property type="entry name" value="RHO"/>
    <property type="match status" value="1"/>
</dbReference>
<comment type="subcellular location">
    <subcellularLocation>
        <location evidence="1">Cell membrane</location>
        <topology evidence="1">Lipid-anchor</topology>
    </subcellularLocation>
</comment>
<dbReference type="InterPro" id="IPR027417">
    <property type="entry name" value="P-loop_NTPase"/>
</dbReference>
<keyword evidence="6" id="KW-0472">Membrane</keyword>
<feature type="region of interest" description="Disordered" evidence="10">
    <location>
        <begin position="15"/>
        <end position="41"/>
    </location>
</feature>
<dbReference type="SMART" id="SM00175">
    <property type="entry name" value="RAB"/>
    <property type="match status" value="1"/>
</dbReference>
<dbReference type="PROSITE" id="PS51421">
    <property type="entry name" value="RAS"/>
    <property type="match status" value="1"/>
</dbReference>
<feature type="region of interest" description="Disordered" evidence="10">
    <location>
        <begin position="58"/>
        <end position="77"/>
    </location>
</feature>
<evidence type="ECO:0000256" key="5">
    <source>
        <dbReference type="ARBA" id="ARBA00023134"/>
    </source>
</evidence>
<dbReference type="PANTHER" id="PTHR46149">
    <property type="entry name" value="MIP08469P"/>
    <property type="match status" value="1"/>
</dbReference>
<dbReference type="GO" id="GO:0005525">
    <property type="term" value="F:GTP binding"/>
    <property type="evidence" value="ECO:0007669"/>
    <property type="project" value="UniProtKB-KW"/>
</dbReference>
<evidence type="ECO:0008006" key="13">
    <source>
        <dbReference type="Google" id="ProtNLM"/>
    </source>
</evidence>
<evidence type="ECO:0000256" key="10">
    <source>
        <dbReference type="SAM" id="MobiDB-lite"/>
    </source>
</evidence>
<comment type="caution">
    <text evidence="11">The sequence shown here is derived from an EMBL/GenBank/DDBJ whole genome shotgun (WGS) entry which is preliminary data.</text>
</comment>
<dbReference type="SMR" id="A0A482XGD1"/>
<dbReference type="PRINTS" id="PR00449">
    <property type="entry name" value="RASTRNSFRMNG"/>
</dbReference>
<dbReference type="InterPro" id="IPR001806">
    <property type="entry name" value="Small_GTPase"/>
</dbReference>
<protein>
    <recommendedName>
        <fullName evidence="13">GTP-binding protein Rhes</fullName>
    </recommendedName>
</protein>
<comment type="similarity">
    <text evidence="9">Belongs to the small GTPase superfamily. RasD family.</text>
</comment>
<name>A0A482XGD1_LAOST</name>
<evidence type="ECO:0000256" key="1">
    <source>
        <dbReference type="ARBA" id="ARBA00004193"/>
    </source>
</evidence>
<dbReference type="SMART" id="SM00176">
    <property type="entry name" value="RAN"/>
    <property type="match status" value="1"/>
</dbReference>
<dbReference type="GO" id="GO:0005886">
    <property type="term" value="C:plasma membrane"/>
    <property type="evidence" value="ECO:0007669"/>
    <property type="project" value="UniProtKB-SubCell"/>
</dbReference>
<dbReference type="EMBL" id="QKKF02010819">
    <property type="protein sequence ID" value="RZF44401.1"/>
    <property type="molecule type" value="Genomic_DNA"/>
</dbReference>
<keyword evidence="4" id="KW-0547">Nucleotide-binding</keyword>
<dbReference type="AlphaFoldDB" id="A0A482XGD1"/>
<keyword evidence="12" id="KW-1185">Reference proteome</keyword>
<evidence type="ECO:0000256" key="8">
    <source>
        <dbReference type="ARBA" id="ARBA00023289"/>
    </source>
</evidence>
<keyword evidence="8" id="KW-0636">Prenylation</keyword>
<dbReference type="Gene3D" id="3.40.50.300">
    <property type="entry name" value="P-loop containing nucleotide triphosphate hydrolases"/>
    <property type="match status" value="1"/>
</dbReference>
<proteinExistence type="inferred from homology"/>
<evidence type="ECO:0000256" key="9">
    <source>
        <dbReference type="ARBA" id="ARBA00038061"/>
    </source>
</evidence>
<feature type="compositionally biased region" description="Polar residues" evidence="10">
    <location>
        <begin position="266"/>
        <end position="277"/>
    </location>
</feature>
<organism evidence="11 12">
    <name type="scientific">Laodelphax striatellus</name>
    <name type="common">Small brown planthopper</name>
    <name type="synonym">Delphax striatella</name>
    <dbReference type="NCBI Taxonomy" id="195883"/>
    <lineage>
        <taxon>Eukaryota</taxon>
        <taxon>Metazoa</taxon>
        <taxon>Ecdysozoa</taxon>
        <taxon>Arthropoda</taxon>
        <taxon>Hexapoda</taxon>
        <taxon>Insecta</taxon>
        <taxon>Pterygota</taxon>
        <taxon>Neoptera</taxon>
        <taxon>Paraneoptera</taxon>
        <taxon>Hemiptera</taxon>
        <taxon>Auchenorrhyncha</taxon>
        <taxon>Fulgoroidea</taxon>
        <taxon>Delphacidae</taxon>
        <taxon>Criomorphinae</taxon>
        <taxon>Laodelphax</taxon>
    </lineage>
</organism>
<feature type="region of interest" description="Disordered" evidence="10">
    <location>
        <begin position="295"/>
        <end position="314"/>
    </location>
</feature>
<keyword evidence="3" id="KW-0488">Methylation</keyword>
<evidence type="ECO:0000256" key="7">
    <source>
        <dbReference type="ARBA" id="ARBA00023288"/>
    </source>
</evidence>
<dbReference type="STRING" id="195883.A0A482XGD1"/>
<dbReference type="FunFam" id="3.40.50.300:FF:000475">
    <property type="entry name" value="GTP-binding protein Rhes"/>
    <property type="match status" value="1"/>
</dbReference>
<dbReference type="Proteomes" id="UP000291343">
    <property type="component" value="Unassembled WGS sequence"/>
</dbReference>
<keyword evidence="5" id="KW-0342">GTP-binding</keyword>
<dbReference type="NCBIfam" id="TIGR00231">
    <property type="entry name" value="small_GTP"/>
    <property type="match status" value="1"/>
</dbReference>
<evidence type="ECO:0000313" key="12">
    <source>
        <dbReference type="Proteomes" id="UP000291343"/>
    </source>
</evidence>
<dbReference type="OrthoDB" id="265044at2759"/>
<evidence type="ECO:0000256" key="3">
    <source>
        <dbReference type="ARBA" id="ARBA00022481"/>
    </source>
</evidence>
<dbReference type="InParanoid" id="A0A482XGD1"/>
<feature type="region of interest" description="Disordered" evidence="10">
    <location>
        <begin position="259"/>
        <end position="278"/>
    </location>
</feature>
<dbReference type="InterPro" id="IPR052236">
    <property type="entry name" value="Small_GTPase_RasD"/>
</dbReference>
<dbReference type="FunCoup" id="A0A482XGD1">
    <property type="interactions" value="87"/>
</dbReference>
<evidence type="ECO:0000256" key="4">
    <source>
        <dbReference type="ARBA" id="ARBA00022741"/>
    </source>
</evidence>
<dbReference type="SUPFAM" id="SSF52540">
    <property type="entry name" value="P-loop containing nucleoside triphosphate hydrolases"/>
    <property type="match status" value="1"/>
</dbReference>
<gene>
    <name evidence="11" type="ORF">LSTR_LSTR010030</name>
</gene>
<dbReference type="InterPro" id="IPR005225">
    <property type="entry name" value="Small_GTP-bd"/>
</dbReference>
<reference evidence="11 12" key="1">
    <citation type="journal article" date="2017" name="Gigascience">
        <title>Genome sequence of the small brown planthopper, Laodelphax striatellus.</title>
        <authorList>
            <person name="Zhu J."/>
            <person name="Jiang F."/>
            <person name="Wang X."/>
            <person name="Yang P."/>
            <person name="Bao Y."/>
            <person name="Zhao W."/>
            <person name="Wang W."/>
            <person name="Lu H."/>
            <person name="Wang Q."/>
            <person name="Cui N."/>
            <person name="Li J."/>
            <person name="Chen X."/>
            <person name="Luo L."/>
            <person name="Yu J."/>
            <person name="Kang L."/>
            <person name="Cui F."/>
        </authorList>
    </citation>
    <scope>NUCLEOTIDE SEQUENCE [LARGE SCALE GENOMIC DNA]</scope>
    <source>
        <strain evidence="11">Lst14</strain>
    </source>
</reference>
<dbReference type="PROSITE" id="PS51419">
    <property type="entry name" value="RAB"/>
    <property type="match status" value="1"/>
</dbReference>
<evidence type="ECO:0000256" key="2">
    <source>
        <dbReference type="ARBA" id="ARBA00022475"/>
    </source>
</evidence>
<keyword evidence="7" id="KW-0449">Lipoprotein</keyword>
<accession>A0A482XGD1</accession>
<evidence type="ECO:0000313" key="11">
    <source>
        <dbReference type="EMBL" id="RZF44401.1"/>
    </source>
</evidence>
<dbReference type="SMART" id="SM00174">
    <property type="entry name" value="RHO"/>
    <property type="match status" value="1"/>
</dbReference>
<keyword evidence="2" id="KW-1003">Cell membrane</keyword>
<feature type="compositionally biased region" description="Basic residues" evidence="10">
    <location>
        <begin position="23"/>
        <end position="35"/>
    </location>
</feature>